<evidence type="ECO:0008006" key="4">
    <source>
        <dbReference type="Google" id="ProtNLM"/>
    </source>
</evidence>
<sequence length="232" mass="25401">MSTASGGPNTVIDGLILYLDAANTKSYVSGSTTWTDLSRGGNNGTLTNGPTFSSANGGNIVFNGSNNSIIIPYSGSTANNYTFNIVMKSNTMDSDPANRQTLFGLSNNGTSTFRQFDLEIWQNLGRGFRGTGGPTQNIDFFVYTWTPTADANNISMYTVTLYSTGQQIYVNGVLRNTISQAYVANFNTIRLATRVADNWWNGNCYAFSMYDRILTSQEILQNYNATKTRFGL</sequence>
<gene>
    <name evidence="3" type="ORF">UFOVP1307_216</name>
    <name evidence="1" type="ORF">UFOVP651_130</name>
    <name evidence="2" type="ORF">UFOVP902_209</name>
</gene>
<proteinExistence type="predicted"/>
<organism evidence="3">
    <name type="scientific">uncultured Caudovirales phage</name>
    <dbReference type="NCBI Taxonomy" id="2100421"/>
    <lineage>
        <taxon>Viruses</taxon>
        <taxon>Duplodnaviria</taxon>
        <taxon>Heunggongvirae</taxon>
        <taxon>Uroviricota</taxon>
        <taxon>Caudoviricetes</taxon>
        <taxon>Peduoviridae</taxon>
        <taxon>Maltschvirus</taxon>
        <taxon>Maltschvirus maltsch</taxon>
    </lineage>
</organism>
<dbReference type="EMBL" id="LR796625">
    <property type="protein sequence ID" value="CAB4155235.1"/>
    <property type="molecule type" value="Genomic_DNA"/>
</dbReference>
<protein>
    <recommendedName>
        <fullName evidence="4">Concanavalin A-like lectin/glucanases superfamily</fullName>
    </recommendedName>
</protein>
<evidence type="ECO:0000313" key="2">
    <source>
        <dbReference type="EMBL" id="CAB4171148.1"/>
    </source>
</evidence>
<dbReference type="EMBL" id="LR797270">
    <property type="protein sequence ID" value="CAB4198692.1"/>
    <property type="molecule type" value="Genomic_DNA"/>
</dbReference>
<dbReference type="SUPFAM" id="SSF49899">
    <property type="entry name" value="Concanavalin A-like lectins/glucanases"/>
    <property type="match status" value="1"/>
</dbReference>
<accession>A0A6J5RRK5</accession>
<dbReference type="EMBL" id="LR796859">
    <property type="protein sequence ID" value="CAB4171148.1"/>
    <property type="molecule type" value="Genomic_DNA"/>
</dbReference>
<name>A0A6J5RRK5_9CAUD</name>
<dbReference type="InterPro" id="IPR013320">
    <property type="entry name" value="ConA-like_dom_sf"/>
</dbReference>
<reference evidence="3" key="1">
    <citation type="submission" date="2020-05" db="EMBL/GenBank/DDBJ databases">
        <authorList>
            <person name="Chiriac C."/>
            <person name="Salcher M."/>
            <person name="Ghai R."/>
            <person name="Kavagutti S V."/>
        </authorList>
    </citation>
    <scope>NUCLEOTIDE SEQUENCE</scope>
</reference>
<evidence type="ECO:0000313" key="1">
    <source>
        <dbReference type="EMBL" id="CAB4155235.1"/>
    </source>
</evidence>
<evidence type="ECO:0000313" key="3">
    <source>
        <dbReference type="EMBL" id="CAB4198692.1"/>
    </source>
</evidence>
<dbReference type="Gene3D" id="2.60.120.200">
    <property type="match status" value="1"/>
</dbReference>